<reference evidence="2" key="1">
    <citation type="journal article" date="2019" name="Int. J. Syst. Evol. Microbiol.">
        <title>The Global Catalogue of Microorganisms (GCM) 10K type strain sequencing project: providing services to taxonomists for standard genome sequencing and annotation.</title>
        <authorList>
            <consortium name="The Broad Institute Genomics Platform"/>
            <consortium name="The Broad Institute Genome Sequencing Center for Infectious Disease"/>
            <person name="Wu L."/>
            <person name="Ma J."/>
        </authorList>
    </citation>
    <scope>NUCLEOTIDE SEQUENCE [LARGE SCALE GENOMIC DNA]</scope>
    <source>
        <strain evidence="2">CECT 7131</strain>
    </source>
</reference>
<name>A0ABT8A883_9PROT</name>
<evidence type="ECO:0000313" key="2">
    <source>
        <dbReference type="Proteomes" id="UP001529369"/>
    </source>
</evidence>
<dbReference type="RefSeq" id="WP_290317909.1">
    <property type="nucleotide sequence ID" value="NZ_JAUFPN010000155.1"/>
</dbReference>
<keyword evidence="2" id="KW-1185">Reference proteome</keyword>
<dbReference type="EMBL" id="JAUFPN010000155">
    <property type="protein sequence ID" value="MDN3566017.1"/>
    <property type="molecule type" value="Genomic_DNA"/>
</dbReference>
<sequence>MTVTTLTNAEDRIASWALGTEGGKSSLACAELYWTLSADGPGFSLGRILASLDAERTAWARDAFGLLCAGQWTGRHRAAIAAAYPTLVEHHSALNDANRTIRRQIEAA</sequence>
<evidence type="ECO:0000313" key="1">
    <source>
        <dbReference type="EMBL" id="MDN3566017.1"/>
    </source>
</evidence>
<accession>A0ABT8A883</accession>
<comment type="caution">
    <text evidence="1">The sequence shown here is derived from an EMBL/GenBank/DDBJ whole genome shotgun (WGS) entry which is preliminary data.</text>
</comment>
<gene>
    <name evidence="1" type="ORF">QWZ14_16735</name>
</gene>
<dbReference type="Proteomes" id="UP001529369">
    <property type="component" value="Unassembled WGS sequence"/>
</dbReference>
<organism evidence="1 2">
    <name type="scientific">Paeniroseomonas aquatica</name>
    <dbReference type="NCBI Taxonomy" id="373043"/>
    <lineage>
        <taxon>Bacteria</taxon>
        <taxon>Pseudomonadati</taxon>
        <taxon>Pseudomonadota</taxon>
        <taxon>Alphaproteobacteria</taxon>
        <taxon>Acetobacterales</taxon>
        <taxon>Acetobacteraceae</taxon>
        <taxon>Paeniroseomonas</taxon>
    </lineage>
</organism>
<proteinExistence type="predicted"/>
<protein>
    <submittedName>
        <fullName evidence="1">Uncharacterized protein</fullName>
    </submittedName>
</protein>